<keyword evidence="4 8" id="KW-0812">Transmembrane</keyword>
<evidence type="ECO:0000313" key="11">
    <source>
        <dbReference type="Proteomes" id="UP000663169"/>
    </source>
</evidence>
<feature type="transmembrane region" description="Helical" evidence="8">
    <location>
        <begin position="7"/>
        <end position="25"/>
    </location>
</feature>
<feature type="transmembrane region" description="Helical" evidence="8">
    <location>
        <begin position="259"/>
        <end position="284"/>
    </location>
</feature>
<sequence>MKRYVTGFNGLRTIGVLTVILYHLWPNHVQGGFLGVVLFFVLSGYLVTDSLLRSFASMKKNKKINIWKFWGRRLKRLYPLLVAIFLLVTPYIIIFQPNLWAGLRSNFLSAVFSVQNWWQISQGSSYFADIAGASPFKHIYYLSIEGQFFILWPLLLIVLLKFVKKRGRIFVIANVLALISAIWMAILFVPGADPTRVYYGTDTRFFSLMMGASLAFIWPLNKLSHKVNKRAVKIAWQLTIGLSLLLLLAYIFMPAQGTFTYYGGMWLASLASVIMVALVAHPSLPTNKLFSNPVFEYIGSRSYGIYLWQLPVFAFAEAKVLAPTAWYNLIWQLALILILTELSYRLIELPTQRFDYSNILGILQNFVREKGWKLKKNILPMLISGLALISLGFIIFSPPSPHDQRVIEEKIMAQQIALQKKQLAEANNKVPMSLKAVAEKYKVQPVVAEKASQMNVLALGDSVMVAASTNLQEVFPHMYIDAAVGRQAESLATDLTNAKSKMPNPDAYLIGLGTNGTIKEDEIDAAMKVAGNKPVYWMNVHADRVWAKPNNNLLTKMAKKYKNLKIIDWNKKASGQSSWFYSDNIHPKGTGAEKYAALVANSLTNVEK</sequence>
<dbReference type="GO" id="GO:0005886">
    <property type="term" value="C:plasma membrane"/>
    <property type="evidence" value="ECO:0007669"/>
    <property type="project" value="UniProtKB-SubCell"/>
</dbReference>
<feature type="transmembrane region" description="Helical" evidence="8">
    <location>
        <begin position="232"/>
        <end position="253"/>
    </location>
</feature>
<keyword evidence="6 8" id="KW-0472">Membrane</keyword>
<dbReference type="SUPFAM" id="SSF52266">
    <property type="entry name" value="SGNH hydrolase"/>
    <property type="match status" value="1"/>
</dbReference>
<dbReference type="InterPro" id="IPR050879">
    <property type="entry name" value="Acyltransferase_3"/>
</dbReference>
<feature type="domain" description="Acyltransferase 3" evidence="9">
    <location>
        <begin position="7"/>
        <end position="340"/>
    </location>
</feature>
<reference evidence="10" key="1">
    <citation type="journal article" date="2020" name="Mol. Microbiol.">
        <title>The CWPS Rubik's cube: Linking diversity of cell wall polysaccharide structures with the encoded biosynthetic machinery of selected Lactococcus lactis strains.</title>
        <authorList>
            <person name="Mahony J."/>
            <person name="Frantzen C."/>
            <person name="Vinogradov E."/>
            <person name="Sadovskaya I."/>
            <person name="Theodorou I."/>
            <person name="Kelleher P."/>
            <person name="Chapot-Chartier M.P."/>
            <person name="Cambillau C."/>
            <person name="Holo H."/>
            <person name="van Sinderen D."/>
        </authorList>
    </citation>
    <scope>NUCLEOTIDE SEQUENCE</scope>
    <source>
        <strain evidence="10">223</strain>
    </source>
</reference>
<reference evidence="10" key="2">
    <citation type="submission" date="2023-04" db="EMBL/GenBank/DDBJ databases">
        <authorList>
            <person name="McDonnell B."/>
        </authorList>
    </citation>
    <scope>NUCLEOTIDE SEQUENCE</scope>
    <source>
        <strain evidence="10">223</strain>
    </source>
</reference>
<accession>A0AAJ4T2U9</accession>
<gene>
    <name evidence="10" type="ORF">LL223_2216</name>
</gene>
<feature type="transmembrane region" description="Helical" evidence="8">
    <location>
        <begin position="77"/>
        <end position="95"/>
    </location>
</feature>
<proteinExistence type="predicted"/>
<dbReference type="AlphaFoldDB" id="A0AAJ4T2U9"/>
<feature type="transmembrane region" description="Helical" evidence="8">
    <location>
        <begin position="203"/>
        <end position="220"/>
    </location>
</feature>
<feature type="transmembrane region" description="Helical" evidence="8">
    <location>
        <begin position="31"/>
        <end position="56"/>
    </location>
</feature>
<evidence type="ECO:0000256" key="4">
    <source>
        <dbReference type="ARBA" id="ARBA00022692"/>
    </source>
</evidence>
<dbReference type="Proteomes" id="UP000663169">
    <property type="component" value="Chromosome"/>
</dbReference>
<dbReference type="InterPro" id="IPR036514">
    <property type="entry name" value="SGNH_hydro_sf"/>
</dbReference>
<dbReference type="Gene3D" id="3.40.50.1110">
    <property type="entry name" value="SGNH hydrolase"/>
    <property type="match status" value="1"/>
</dbReference>
<evidence type="ECO:0000256" key="6">
    <source>
        <dbReference type="ARBA" id="ARBA00023136"/>
    </source>
</evidence>
<evidence type="ECO:0000256" key="8">
    <source>
        <dbReference type="SAM" id="Phobius"/>
    </source>
</evidence>
<feature type="transmembrane region" description="Helical" evidence="8">
    <location>
        <begin position="169"/>
        <end position="191"/>
    </location>
</feature>
<dbReference type="PANTHER" id="PTHR23028">
    <property type="entry name" value="ACETYLTRANSFERASE"/>
    <property type="match status" value="1"/>
</dbReference>
<keyword evidence="7 10" id="KW-0012">Acyltransferase</keyword>
<feature type="transmembrane region" description="Helical" evidence="8">
    <location>
        <begin position="378"/>
        <end position="396"/>
    </location>
</feature>
<evidence type="ECO:0000256" key="1">
    <source>
        <dbReference type="ARBA" id="ARBA00004651"/>
    </source>
</evidence>
<keyword evidence="2" id="KW-1003">Cell membrane</keyword>
<comment type="subcellular location">
    <subcellularLocation>
        <location evidence="1">Cell membrane</location>
        <topology evidence="1">Multi-pass membrane protein</topology>
    </subcellularLocation>
</comment>
<dbReference type="PANTHER" id="PTHR23028:SF53">
    <property type="entry name" value="ACYL_TRANSF_3 DOMAIN-CONTAINING PROTEIN"/>
    <property type="match status" value="1"/>
</dbReference>
<dbReference type="CDD" id="cd01840">
    <property type="entry name" value="SGNH_hydrolase_yrhL_like"/>
    <property type="match status" value="1"/>
</dbReference>
<evidence type="ECO:0000256" key="2">
    <source>
        <dbReference type="ARBA" id="ARBA00022475"/>
    </source>
</evidence>
<evidence type="ECO:0000256" key="3">
    <source>
        <dbReference type="ARBA" id="ARBA00022679"/>
    </source>
</evidence>
<organism evidence="10 11">
    <name type="scientific">Lactococcus lactis subsp. lactis</name>
    <name type="common">Streptococcus lactis</name>
    <dbReference type="NCBI Taxonomy" id="1360"/>
    <lineage>
        <taxon>Bacteria</taxon>
        <taxon>Bacillati</taxon>
        <taxon>Bacillota</taxon>
        <taxon>Bacilli</taxon>
        <taxon>Lactobacillales</taxon>
        <taxon>Streptococcaceae</taxon>
        <taxon>Lactococcus</taxon>
    </lineage>
</organism>
<keyword evidence="5 8" id="KW-1133">Transmembrane helix</keyword>
<evidence type="ECO:0000259" key="9">
    <source>
        <dbReference type="Pfam" id="PF01757"/>
    </source>
</evidence>
<evidence type="ECO:0000256" key="7">
    <source>
        <dbReference type="ARBA" id="ARBA00023315"/>
    </source>
</evidence>
<dbReference type="GO" id="GO:0009103">
    <property type="term" value="P:lipopolysaccharide biosynthetic process"/>
    <property type="evidence" value="ECO:0007669"/>
    <property type="project" value="TreeGrafter"/>
</dbReference>
<dbReference type="GO" id="GO:0016747">
    <property type="term" value="F:acyltransferase activity, transferring groups other than amino-acyl groups"/>
    <property type="evidence" value="ECO:0007669"/>
    <property type="project" value="InterPro"/>
</dbReference>
<dbReference type="RefSeq" id="WP_205288535.1">
    <property type="nucleotide sequence ID" value="NZ_CP031926.2"/>
</dbReference>
<keyword evidence="3 10" id="KW-0808">Transferase</keyword>
<name>A0AAJ4T2U9_LACLL</name>
<evidence type="ECO:0000313" key="10">
    <source>
        <dbReference type="EMBL" id="QRZ35854.1"/>
    </source>
</evidence>
<dbReference type="Pfam" id="PF01757">
    <property type="entry name" value="Acyl_transf_3"/>
    <property type="match status" value="1"/>
</dbReference>
<dbReference type="EMBL" id="CP031926">
    <property type="protein sequence ID" value="QRZ35854.1"/>
    <property type="molecule type" value="Genomic_DNA"/>
</dbReference>
<dbReference type="EC" id="2.3.1.-" evidence="10"/>
<dbReference type="InterPro" id="IPR002656">
    <property type="entry name" value="Acyl_transf_3_dom"/>
</dbReference>
<protein>
    <submittedName>
        <fullName evidence="10">Acyltransferase family protein</fullName>
        <ecNumber evidence="10">2.3.1.-</ecNumber>
    </submittedName>
</protein>
<evidence type="ECO:0000256" key="5">
    <source>
        <dbReference type="ARBA" id="ARBA00022989"/>
    </source>
</evidence>
<feature type="transmembrane region" description="Helical" evidence="8">
    <location>
        <begin position="139"/>
        <end position="162"/>
    </location>
</feature>